<dbReference type="PANTHER" id="PTHR11008">
    <property type="entry name" value="PROTEIN TAKEOUT-LIKE PROTEIN"/>
    <property type="match status" value="1"/>
</dbReference>
<evidence type="ECO:0000256" key="3">
    <source>
        <dbReference type="ARBA" id="ARBA00060902"/>
    </source>
</evidence>
<comment type="caution">
    <text evidence="5">The sequence shown here is derived from an EMBL/GenBank/DDBJ whole genome shotgun (WGS) entry which is preliminary data.</text>
</comment>
<feature type="region of interest" description="Disordered" evidence="4">
    <location>
        <begin position="15"/>
        <end position="39"/>
    </location>
</feature>
<organism evidence="5 6">
    <name type="scientific">Frankliniella fusca</name>
    <dbReference type="NCBI Taxonomy" id="407009"/>
    <lineage>
        <taxon>Eukaryota</taxon>
        <taxon>Metazoa</taxon>
        <taxon>Ecdysozoa</taxon>
        <taxon>Arthropoda</taxon>
        <taxon>Hexapoda</taxon>
        <taxon>Insecta</taxon>
        <taxon>Pterygota</taxon>
        <taxon>Neoptera</taxon>
        <taxon>Paraneoptera</taxon>
        <taxon>Thysanoptera</taxon>
        <taxon>Terebrantia</taxon>
        <taxon>Thripoidea</taxon>
        <taxon>Thripidae</taxon>
        <taxon>Frankliniella</taxon>
    </lineage>
</organism>
<dbReference type="Pfam" id="PF06585">
    <property type="entry name" value="JHBP"/>
    <property type="match status" value="1"/>
</dbReference>
<sequence>MQLKPGFSIVKIEVGETDSSSTSRGTAPAPLHRLPPRQHHPVSGVSTACWSMAALAPGSGRLLLAAAILLLFAVGLIRSDIPEYIKVCKRADPNVNKCINASINALRPKLLKGIPELDVPGVDPLYLKEIRLSRGPQGARLDATITNIRVFGANSFIIQELKTDLEKNIFDFDLLLPHLHFIGNYKIAMRILLLNIHGNGGLTGNFTNYACKVKMTGHKITRGNDEYLELDRMKLKLKVGDAEISLSNLFDGDPVLGPMANRLINENSRVFLDEILPTLESSLADLFTDIGNKITLKFTYKELFP</sequence>
<evidence type="ECO:0000313" key="5">
    <source>
        <dbReference type="EMBL" id="KAK3912542.1"/>
    </source>
</evidence>
<dbReference type="InterPro" id="IPR038606">
    <property type="entry name" value="To_sf"/>
</dbReference>
<evidence type="ECO:0000313" key="6">
    <source>
        <dbReference type="Proteomes" id="UP001219518"/>
    </source>
</evidence>
<reference evidence="5" key="1">
    <citation type="submission" date="2021-07" db="EMBL/GenBank/DDBJ databases">
        <authorList>
            <person name="Catto M.A."/>
            <person name="Jacobson A."/>
            <person name="Kennedy G."/>
            <person name="Labadie P."/>
            <person name="Hunt B.G."/>
            <person name="Srinivasan R."/>
        </authorList>
    </citation>
    <scope>NUCLEOTIDE SEQUENCE</scope>
    <source>
        <strain evidence="5">PL_HMW_Pooled</strain>
        <tissue evidence="5">Head</tissue>
    </source>
</reference>
<dbReference type="SMART" id="SM00700">
    <property type="entry name" value="JHBP"/>
    <property type="match status" value="1"/>
</dbReference>
<keyword evidence="6" id="KW-1185">Reference proteome</keyword>
<dbReference type="AlphaFoldDB" id="A0AAE1H0J7"/>
<evidence type="ECO:0000256" key="1">
    <source>
        <dbReference type="ARBA" id="ARBA00022729"/>
    </source>
</evidence>
<evidence type="ECO:0000256" key="4">
    <source>
        <dbReference type="SAM" id="MobiDB-lite"/>
    </source>
</evidence>
<proteinExistence type="inferred from homology"/>
<dbReference type="GO" id="GO:0005615">
    <property type="term" value="C:extracellular space"/>
    <property type="evidence" value="ECO:0007669"/>
    <property type="project" value="TreeGrafter"/>
</dbReference>
<dbReference type="EMBL" id="JAHWGI010000295">
    <property type="protein sequence ID" value="KAK3912542.1"/>
    <property type="molecule type" value="Genomic_DNA"/>
</dbReference>
<keyword evidence="2" id="KW-0090">Biological rhythms</keyword>
<dbReference type="PANTHER" id="PTHR11008:SF39">
    <property type="entry name" value="CIRCADIAN CLOCK-CONTROLLED PROTEIN-LIKE PROTEIN"/>
    <property type="match status" value="1"/>
</dbReference>
<dbReference type="GO" id="GO:0007623">
    <property type="term" value="P:circadian rhythm"/>
    <property type="evidence" value="ECO:0007669"/>
    <property type="project" value="UniProtKB-ARBA"/>
</dbReference>
<dbReference type="Proteomes" id="UP001219518">
    <property type="component" value="Unassembled WGS sequence"/>
</dbReference>
<dbReference type="InterPro" id="IPR010562">
    <property type="entry name" value="Haemolymph_juvenile_hormone-bd"/>
</dbReference>
<dbReference type="FunFam" id="3.15.10.30:FF:000001">
    <property type="entry name" value="Takeout-like protein 1"/>
    <property type="match status" value="1"/>
</dbReference>
<reference evidence="5" key="2">
    <citation type="journal article" date="2023" name="BMC Genomics">
        <title>Pest status, molecular evolution, and epigenetic factors derived from the genome assembly of Frankliniella fusca, a thysanopteran phytovirus vector.</title>
        <authorList>
            <person name="Catto M.A."/>
            <person name="Labadie P.E."/>
            <person name="Jacobson A.L."/>
            <person name="Kennedy G.G."/>
            <person name="Srinivasan R."/>
            <person name="Hunt B.G."/>
        </authorList>
    </citation>
    <scope>NUCLEOTIDE SEQUENCE</scope>
    <source>
        <strain evidence="5">PL_HMW_Pooled</strain>
    </source>
</reference>
<evidence type="ECO:0000256" key="2">
    <source>
        <dbReference type="ARBA" id="ARBA00023108"/>
    </source>
</evidence>
<protein>
    <submittedName>
        <fullName evidence="5">Protein takeout</fullName>
    </submittedName>
</protein>
<gene>
    <name evidence="5" type="ORF">KUF71_022130</name>
</gene>
<accession>A0AAE1H0J7</accession>
<name>A0AAE1H0J7_9NEOP</name>
<comment type="similarity">
    <text evidence="3">Belongs to the TO family.</text>
</comment>
<keyword evidence="1" id="KW-0732">Signal</keyword>
<dbReference type="Gene3D" id="3.15.10.30">
    <property type="entry name" value="Haemolymph juvenile hormone binding protein"/>
    <property type="match status" value="1"/>
</dbReference>